<evidence type="ECO:0000313" key="3">
    <source>
        <dbReference type="Proteomes" id="UP000699462"/>
    </source>
</evidence>
<dbReference type="Proteomes" id="UP000699462">
    <property type="component" value="Unassembled WGS sequence"/>
</dbReference>
<protein>
    <submittedName>
        <fullName evidence="2">Uncharacterized protein</fullName>
    </submittedName>
</protein>
<comment type="caution">
    <text evidence="2">The sequence shown here is derived from an EMBL/GenBank/DDBJ whole genome shotgun (WGS) entry which is preliminary data.</text>
</comment>
<feature type="transmembrane region" description="Helical" evidence="1">
    <location>
        <begin position="39"/>
        <end position="65"/>
    </location>
</feature>
<organism evidence="2 3">
    <name type="scientific">Paragonimus westermani</name>
    <dbReference type="NCBI Taxonomy" id="34504"/>
    <lineage>
        <taxon>Eukaryota</taxon>
        <taxon>Metazoa</taxon>
        <taxon>Spiralia</taxon>
        <taxon>Lophotrochozoa</taxon>
        <taxon>Platyhelminthes</taxon>
        <taxon>Trematoda</taxon>
        <taxon>Digenea</taxon>
        <taxon>Plagiorchiida</taxon>
        <taxon>Troglotremata</taxon>
        <taxon>Troglotrematidae</taxon>
        <taxon>Paragonimus</taxon>
    </lineage>
</organism>
<dbReference type="AlphaFoldDB" id="A0A8T0DBA4"/>
<keyword evidence="3" id="KW-1185">Reference proteome</keyword>
<dbReference type="EMBL" id="JTDF01007369">
    <property type="protein sequence ID" value="KAF8565060.1"/>
    <property type="molecule type" value="Genomic_DNA"/>
</dbReference>
<proteinExistence type="predicted"/>
<feature type="transmembrane region" description="Helical" evidence="1">
    <location>
        <begin position="7"/>
        <end position="27"/>
    </location>
</feature>
<keyword evidence="1" id="KW-0472">Membrane</keyword>
<sequence length="135" mass="14282">MSLANKIMILLAATLGVICTLGAIIQLREVIHLSNKPSFLNAGIGLLFIALFIFAGLLIFTFVTLCCPCSHFIIGILGIITGTAALIFAIGSYASFMRPAYDARLPVPTHTEWTFGGIMTAVGVILVGITILLGD</sequence>
<evidence type="ECO:0000256" key="1">
    <source>
        <dbReference type="SAM" id="Phobius"/>
    </source>
</evidence>
<gene>
    <name evidence="2" type="ORF">P879_10960</name>
</gene>
<accession>A0A8T0DBA4</accession>
<feature type="transmembrane region" description="Helical" evidence="1">
    <location>
        <begin position="113"/>
        <end position="133"/>
    </location>
</feature>
<name>A0A8T0DBA4_9TREM</name>
<feature type="transmembrane region" description="Helical" evidence="1">
    <location>
        <begin position="72"/>
        <end position="93"/>
    </location>
</feature>
<reference evidence="2 3" key="1">
    <citation type="submission" date="2019-07" db="EMBL/GenBank/DDBJ databases">
        <title>Annotation for the trematode Paragonimus westermani.</title>
        <authorList>
            <person name="Choi Y.-J."/>
        </authorList>
    </citation>
    <scope>NUCLEOTIDE SEQUENCE [LARGE SCALE GENOMIC DNA]</scope>
    <source>
        <strain evidence="2">180907_Pwestermani</strain>
    </source>
</reference>
<keyword evidence="1" id="KW-1133">Transmembrane helix</keyword>
<evidence type="ECO:0000313" key="2">
    <source>
        <dbReference type="EMBL" id="KAF8565060.1"/>
    </source>
</evidence>
<keyword evidence="1" id="KW-0812">Transmembrane</keyword>